<accession>A0A451CXR3</accession>
<evidence type="ECO:0000256" key="2">
    <source>
        <dbReference type="ARBA" id="ARBA00022723"/>
    </source>
</evidence>
<evidence type="ECO:0000313" key="5">
    <source>
        <dbReference type="Proteomes" id="UP000294466"/>
    </source>
</evidence>
<organism evidence="4 5">
    <name type="scientific">Buchnera aphidicola</name>
    <name type="common">Cinara cf. splendens/pseudotsugae 3390</name>
    <dbReference type="NCBI Taxonomy" id="2518980"/>
    <lineage>
        <taxon>Bacteria</taxon>
        <taxon>Pseudomonadati</taxon>
        <taxon>Pseudomonadota</taxon>
        <taxon>Gammaproteobacteria</taxon>
        <taxon>Enterobacterales</taxon>
        <taxon>Erwiniaceae</taxon>
        <taxon>Buchnera</taxon>
    </lineage>
</organism>
<reference evidence="4 5" key="1">
    <citation type="submission" date="2019-02" db="EMBL/GenBank/DDBJ databases">
        <authorList>
            <person name="Manzano-Marin A."/>
            <person name="Manzano-Marin A."/>
        </authorList>
    </citation>
    <scope>NUCLEOTIDE SEQUENCE [LARGE SCALE GENOMIC DNA]</scope>
    <source>
        <strain evidence="4 5">BuCisplendens/pseudotsugae</strain>
    </source>
</reference>
<feature type="binding site" evidence="3">
    <location>
        <position position="64"/>
    </location>
    <ligand>
        <name>a divalent metal cation</name>
        <dbReference type="ChEBI" id="CHEBI:60240"/>
        <label>2</label>
    </ligand>
</feature>
<name>A0A451CXR3_9GAMM</name>
<dbReference type="EMBL" id="LR217692">
    <property type="protein sequence ID" value="VFP77773.1"/>
    <property type="molecule type" value="Genomic_DNA"/>
</dbReference>
<gene>
    <name evidence="4" type="primary">ybgI</name>
    <name evidence="4" type="ORF">BUCISPPS3390_195</name>
</gene>
<dbReference type="NCBIfam" id="TIGR00486">
    <property type="entry name" value="YbgI_SA1388"/>
    <property type="match status" value="1"/>
</dbReference>
<feature type="binding site" evidence="3">
    <location>
        <position position="102"/>
    </location>
    <ligand>
        <name>a divalent metal cation</name>
        <dbReference type="ChEBI" id="CHEBI:60240"/>
        <label>1</label>
    </ligand>
</feature>
<dbReference type="PANTHER" id="PTHR13799">
    <property type="entry name" value="NGG1 INTERACTING FACTOR 3"/>
    <property type="match status" value="1"/>
</dbReference>
<dbReference type="Pfam" id="PF01784">
    <property type="entry name" value="DUF34_NIF3"/>
    <property type="match status" value="1"/>
</dbReference>
<keyword evidence="4" id="KW-0378">Hydrolase</keyword>
<dbReference type="SUPFAM" id="SSF102705">
    <property type="entry name" value="NIF3 (NGG1p interacting factor 3)-like"/>
    <property type="match status" value="1"/>
</dbReference>
<feature type="binding site" evidence="3">
    <location>
        <position position="65"/>
    </location>
    <ligand>
        <name>a divalent metal cation</name>
        <dbReference type="ChEBI" id="CHEBI:60240"/>
        <label>1</label>
    </ligand>
</feature>
<comment type="similarity">
    <text evidence="1">Belongs to the GTP cyclohydrolase I type 2/NIF3 family.</text>
</comment>
<dbReference type="AlphaFoldDB" id="A0A451CXR3"/>
<dbReference type="Proteomes" id="UP000294466">
    <property type="component" value="Chromosome"/>
</dbReference>
<proteinExistence type="inferred from homology"/>
<evidence type="ECO:0000256" key="1">
    <source>
        <dbReference type="ARBA" id="ARBA00006964"/>
    </source>
</evidence>
<dbReference type="GO" id="GO:0016787">
    <property type="term" value="F:hydrolase activity"/>
    <property type="evidence" value="ECO:0007669"/>
    <property type="project" value="UniProtKB-KW"/>
</dbReference>
<dbReference type="PANTHER" id="PTHR13799:SF14">
    <property type="entry name" value="GTP CYCLOHYDROLASE 1 TYPE 2 HOMOLOG"/>
    <property type="match status" value="1"/>
</dbReference>
<protein>
    <submittedName>
        <fullName evidence="4">GTP cyclohydrolase 1 type 2</fullName>
    </submittedName>
</protein>
<dbReference type="GO" id="GO:0046872">
    <property type="term" value="F:metal ion binding"/>
    <property type="evidence" value="ECO:0007669"/>
    <property type="project" value="UniProtKB-KW"/>
</dbReference>
<dbReference type="OrthoDB" id="9800881at2"/>
<sequence>MNNFILEEIINKKLKNYKYKKDHAPNGLQVEGKNEIKKIITGVTACKNLLKIALQKNADAIIVHHGYFWNNQEKKILGMDRHRLKILLSNDINLYSWHLPLDLHPKFGNNIQLGNLLNITTYGYALPYVLIGKFKKKQTATSLIQTISKKLERTPFHYGRTGPKYIKRVAWCTGKGQNFFNQSIKLKIDAYLTGEVSEETIHIAEENNVHFFSLGHHATEKSGIFSLGTWLSQKDKNLIVNFVDVHNPI</sequence>
<dbReference type="GO" id="GO:0005737">
    <property type="term" value="C:cytoplasm"/>
    <property type="evidence" value="ECO:0007669"/>
    <property type="project" value="TreeGrafter"/>
</dbReference>
<keyword evidence="2 3" id="KW-0479">Metal-binding</keyword>
<dbReference type="InterPro" id="IPR036069">
    <property type="entry name" value="DUF34/NIF3_sf"/>
</dbReference>
<feature type="binding site" evidence="3">
    <location>
        <position position="216"/>
    </location>
    <ligand>
        <name>a divalent metal cation</name>
        <dbReference type="ChEBI" id="CHEBI:60240"/>
        <label>1</label>
    </ligand>
</feature>
<dbReference type="RefSeq" id="WP_154060802.1">
    <property type="nucleotide sequence ID" value="NZ_LR217692.1"/>
</dbReference>
<dbReference type="InterPro" id="IPR002678">
    <property type="entry name" value="DUF34/NIF3"/>
</dbReference>
<evidence type="ECO:0000256" key="3">
    <source>
        <dbReference type="PIRSR" id="PIRSR602678-1"/>
    </source>
</evidence>
<dbReference type="Gene3D" id="3.40.1390.30">
    <property type="entry name" value="NIF3 (NGG1p interacting factor 3)-like"/>
    <property type="match status" value="2"/>
</dbReference>
<feature type="binding site" evidence="3">
    <location>
        <position position="220"/>
    </location>
    <ligand>
        <name>a divalent metal cation</name>
        <dbReference type="ChEBI" id="CHEBI:60240"/>
        <label>1</label>
    </ligand>
</feature>
<evidence type="ECO:0000313" key="4">
    <source>
        <dbReference type="EMBL" id="VFP77773.1"/>
    </source>
</evidence>